<evidence type="ECO:0000256" key="5">
    <source>
        <dbReference type="ARBA" id="ARBA00022777"/>
    </source>
</evidence>
<evidence type="ECO:0000256" key="7">
    <source>
        <dbReference type="SAM" id="MobiDB-lite"/>
    </source>
</evidence>
<organism evidence="10 11">
    <name type="scientific">Sporormia fimetaria CBS 119925</name>
    <dbReference type="NCBI Taxonomy" id="1340428"/>
    <lineage>
        <taxon>Eukaryota</taxon>
        <taxon>Fungi</taxon>
        <taxon>Dikarya</taxon>
        <taxon>Ascomycota</taxon>
        <taxon>Pezizomycotina</taxon>
        <taxon>Dothideomycetes</taxon>
        <taxon>Pleosporomycetidae</taxon>
        <taxon>Pleosporales</taxon>
        <taxon>Sporormiaceae</taxon>
        <taxon>Sporormia</taxon>
    </lineage>
</organism>
<proteinExistence type="predicted"/>
<dbReference type="PROSITE" id="PS00108">
    <property type="entry name" value="PROTEIN_KINASE_ST"/>
    <property type="match status" value="1"/>
</dbReference>
<dbReference type="SMART" id="SM00133">
    <property type="entry name" value="S_TK_X"/>
    <property type="match status" value="1"/>
</dbReference>
<evidence type="ECO:0000256" key="1">
    <source>
        <dbReference type="ARBA" id="ARBA00022527"/>
    </source>
</evidence>
<gene>
    <name evidence="10" type="ORF">M011DRAFT_30201</name>
</gene>
<keyword evidence="6" id="KW-0067">ATP-binding</keyword>
<dbReference type="PANTHER" id="PTHR24351">
    <property type="entry name" value="RIBOSOMAL PROTEIN S6 KINASE"/>
    <property type="match status" value="1"/>
</dbReference>
<name>A0A6A6VE07_9PLEO</name>
<evidence type="ECO:0000259" key="8">
    <source>
        <dbReference type="PROSITE" id="PS50011"/>
    </source>
</evidence>
<evidence type="ECO:0000256" key="6">
    <source>
        <dbReference type="ARBA" id="ARBA00022840"/>
    </source>
</evidence>
<dbReference type="OrthoDB" id="63267at2759"/>
<feature type="region of interest" description="Disordered" evidence="7">
    <location>
        <begin position="110"/>
        <end position="145"/>
    </location>
</feature>
<dbReference type="GO" id="GO:0004674">
    <property type="term" value="F:protein serine/threonine kinase activity"/>
    <property type="evidence" value="ECO:0007669"/>
    <property type="project" value="UniProtKB-KW"/>
</dbReference>
<dbReference type="Gene3D" id="3.30.200.20">
    <property type="entry name" value="Phosphorylase Kinase, domain 1"/>
    <property type="match status" value="1"/>
</dbReference>
<sequence length="580" mass="64104">MALFVFEDDAHPADARRQRNAAAKLPGNGGLGIDVCPSNTSTEATERPSTVLSVTPPHIGQQTQARLLNEKLDLGLVAKKAHKKKKKKNAMKPGAPARNTVYGFHTPVTSGGEESDLSAANTPRIGPMSGLPRVTSSPALRPTSAAGGISTLKQRLEALSIETQMKSPRTAARARRTDFSSNTSVSGRSDSDKTEMDVYEVNLEHDFVNSEVASKSSTLDSAALTRTESCVRKMSAEDFEPLTCLGKGSYGTVLLVKQRCTGRLYAQKQFRKASLTIHKKLIEQTKTERAILESVNRHPFIVNLFYAFQDHEKLYLILEYAQGGELFHHLANERMFSEDTSAFYMAEMVLALDHLHRNVGVVYRDLKPENCLLDSEGHLLLTDFGLSKVAVDEEDTCKSILGTAEYMAPEVIQGNEYGMAVDWWSLGALGVDLLTGNPPFTGNNNAKIQEKIVKQKLVLPYYLSADAKDFLTRLLRKEPKKRLGANMPKDMQTIRNHRFFRKIDWKKLEARELEPPIQPLITDPELAENFASDFTELPLSPVATRKGGFGDEDFSKSGDPFGGFSFVASSSLLEGGMWNE</sequence>
<dbReference type="InterPro" id="IPR000719">
    <property type="entry name" value="Prot_kinase_dom"/>
</dbReference>
<dbReference type="SMART" id="SM00220">
    <property type="entry name" value="S_TKc"/>
    <property type="match status" value="1"/>
</dbReference>
<dbReference type="Gene3D" id="1.10.510.10">
    <property type="entry name" value="Transferase(Phosphotransferase) domain 1"/>
    <property type="match status" value="1"/>
</dbReference>
<dbReference type="FunFam" id="3.30.200.20:FF:000222">
    <property type="entry name" value="Serine/threonine-protein kinase psk1"/>
    <property type="match status" value="1"/>
</dbReference>
<dbReference type="Proteomes" id="UP000799440">
    <property type="component" value="Unassembled WGS sequence"/>
</dbReference>
<dbReference type="FunFam" id="1.10.510.10:FF:000048">
    <property type="entry name" value="Protein kinase C"/>
    <property type="match status" value="1"/>
</dbReference>
<dbReference type="InterPro" id="IPR011009">
    <property type="entry name" value="Kinase-like_dom_sf"/>
</dbReference>
<evidence type="ECO:0000259" key="9">
    <source>
        <dbReference type="PROSITE" id="PS51285"/>
    </source>
</evidence>
<evidence type="ECO:0000256" key="4">
    <source>
        <dbReference type="ARBA" id="ARBA00022741"/>
    </source>
</evidence>
<dbReference type="InterPro" id="IPR000961">
    <property type="entry name" value="AGC-kinase_C"/>
</dbReference>
<keyword evidence="2" id="KW-0597">Phosphoprotein</keyword>
<evidence type="ECO:0008006" key="12">
    <source>
        <dbReference type="Google" id="ProtNLM"/>
    </source>
</evidence>
<protein>
    <recommendedName>
        <fullName evidence="12">Kinase-like protein</fullName>
    </recommendedName>
</protein>
<keyword evidence="1" id="KW-0723">Serine/threonine-protein kinase</keyword>
<evidence type="ECO:0000256" key="3">
    <source>
        <dbReference type="ARBA" id="ARBA00022679"/>
    </source>
</evidence>
<dbReference type="EMBL" id="MU006570">
    <property type="protein sequence ID" value="KAF2748066.1"/>
    <property type="molecule type" value="Genomic_DNA"/>
</dbReference>
<accession>A0A6A6VE07</accession>
<dbReference type="Pfam" id="PF00069">
    <property type="entry name" value="Pkinase"/>
    <property type="match status" value="1"/>
</dbReference>
<dbReference type="AlphaFoldDB" id="A0A6A6VE07"/>
<feature type="domain" description="AGC-kinase C-terminal" evidence="9">
    <location>
        <begin position="501"/>
        <end position="576"/>
    </location>
</feature>
<dbReference type="CDD" id="cd05123">
    <property type="entry name" value="STKc_AGC"/>
    <property type="match status" value="1"/>
</dbReference>
<feature type="domain" description="Protein kinase" evidence="8">
    <location>
        <begin position="239"/>
        <end position="500"/>
    </location>
</feature>
<dbReference type="SUPFAM" id="SSF56112">
    <property type="entry name" value="Protein kinase-like (PK-like)"/>
    <property type="match status" value="1"/>
</dbReference>
<dbReference type="InterPro" id="IPR008271">
    <property type="entry name" value="Ser/Thr_kinase_AS"/>
</dbReference>
<keyword evidence="4" id="KW-0547">Nucleotide-binding</keyword>
<evidence type="ECO:0000313" key="10">
    <source>
        <dbReference type="EMBL" id="KAF2748066.1"/>
    </source>
</evidence>
<feature type="region of interest" description="Disordered" evidence="7">
    <location>
        <begin position="82"/>
        <end position="101"/>
    </location>
</feature>
<dbReference type="GO" id="GO:0005524">
    <property type="term" value="F:ATP binding"/>
    <property type="evidence" value="ECO:0007669"/>
    <property type="project" value="UniProtKB-KW"/>
</dbReference>
<feature type="region of interest" description="Disordered" evidence="7">
    <location>
        <begin position="165"/>
        <end position="194"/>
    </location>
</feature>
<dbReference type="PROSITE" id="PS51285">
    <property type="entry name" value="AGC_KINASE_CTER"/>
    <property type="match status" value="1"/>
</dbReference>
<evidence type="ECO:0000313" key="11">
    <source>
        <dbReference type="Proteomes" id="UP000799440"/>
    </source>
</evidence>
<keyword evidence="3" id="KW-0808">Transferase</keyword>
<evidence type="ECO:0000256" key="2">
    <source>
        <dbReference type="ARBA" id="ARBA00022553"/>
    </source>
</evidence>
<feature type="compositionally biased region" description="Polar residues" evidence="7">
    <location>
        <begin position="179"/>
        <end position="188"/>
    </location>
</feature>
<dbReference type="PROSITE" id="PS50011">
    <property type="entry name" value="PROTEIN_KINASE_DOM"/>
    <property type="match status" value="1"/>
</dbReference>
<reference evidence="10" key="1">
    <citation type="journal article" date="2020" name="Stud. Mycol.">
        <title>101 Dothideomycetes genomes: a test case for predicting lifestyles and emergence of pathogens.</title>
        <authorList>
            <person name="Haridas S."/>
            <person name="Albert R."/>
            <person name="Binder M."/>
            <person name="Bloem J."/>
            <person name="Labutti K."/>
            <person name="Salamov A."/>
            <person name="Andreopoulos B."/>
            <person name="Baker S."/>
            <person name="Barry K."/>
            <person name="Bills G."/>
            <person name="Bluhm B."/>
            <person name="Cannon C."/>
            <person name="Castanera R."/>
            <person name="Culley D."/>
            <person name="Daum C."/>
            <person name="Ezra D."/>
            <person name="Gonzalez J."/>
            <person name="Henrissat B."/>
            <person name="Kuo A."/>
            <person name="Liang C."/>
            <person name="Lipzen A."/>
            <person name="Lutzoni F."/>
            <person name="Magnuson J."/>
            <person name="Mondo S."/>
            <person name="Nolan M."/>
            <person name="Ohm R."/>
            <person name="Pangilinan J."/>
            <person name="Park H.-J."/>
            <person name="Ramirez L."/>
            <person name="Alfaro M."/>
            <person name="Sun H."/>
            <person name="Tritt A."/>
            <person name="Yoshinaga Y."/>
            <person name="Zwiers L.-H."/>
            <person name="Turgeon B."/>
            <person name="Goodwin S."/>
            <person name="Spatafora J."/>
            <person name="Crous P."/>
            <person name="Grigoriev I."/>
        </authorList>
    </citation>
    <scope>NUCLEOTIDE SEQUENCE</scope>
    <source>
        <strain evidence="10">CBS 119925</strain>
    </source>
</reference>
<keyword evidence="11" id="KW-1185">Reference proteome</keyword>
<dbReference type="InterPro" id="IPR045270">
    <property type="entry name" value="STKc_AGC"/>
</dbReference>
<keyword evidence="5" id="KW-0418">Kinase</keyword>